<gene>
    <name evidence="1" type="ORF">I302_03783</name>
    <name evidence="2" type="ORF">I302_100408</name>
</gene>
<dbReference type="AlphaFoldDB" id="A0A1B9G512"/>
<evidence type="ECO:0000313" key="3">
    <source>
        <dbReference type="Proteomes" id="UP000092730"/>
    </source>
</evidence>
<protein>
    <submittedName>
        <fullName evidence="1">Uncharacterized protein</fullName>
    </submittedName>
</protein>
<dbReference type="OrthoDB" id="10669151at2759"/>
<dbReference type="EMBL" id="CP144541">
    <property type="protein sequence ID" value="WVW78454.1"/>
    <property type="molecule type" value="Genomic_DNA"/>
</dbReference>
<dbReference type="VEuPathDB" id="FungiDB:I302_03783"/>
<dbReference type="RefSeq" id="XP_019047176.1">
    <property type="nucleotide sequence ID" value="XM_019190428.1"/>
</dbReference>
<evidence type="ECO:0000313" key="2">
    <source>
        <dbReference type="EMBL" id="WVW78454.1"/>
    </source>
</evidence>
<reference evidence="2" key="4">
    <citation type="submission" date="2024-02" db="EMBL/GenBank/DDBJ databases">
        <title>Comparative genomics of Cryptococcus and Kwoniella reveals pathogenesis evolution and contrasting modes of karyotype evolution via chromosome fusion or intercentromeric recombination.</title>
        <authorList>
            <person name="Coelho M.A."/>
            <person name="David-Palma M."/>
            <person name="Shea T."/>
            <person name="Bowers K."/>
            <person name="McGinley-Smith S."/>
            <person name="Mohammad A.W."/>
            <person name="Gnirke A."/>
            <person name="Yurkov A.M."/>
            <person name="Nowrousian M."/>
            <person name="Sun S."/>
            <person name="Cuomo C.A."/>
            <person name="Heitman J."/>
        </authorList>
    </citation>
    <scope>NUCLEOTIDE SEQUENCE</scope>
    <source>
        <strain evidence="2">CBS 10118</strain>
    </source>
</reference>
<accession>A0A1B9G512</accession>
<dbReference type="Proteomes" id="UP000092730">
    <property type="component" value="Chromosome 1"/>
</dbReference>
<reference evidence="1" key="3">
    <citation type="submission" date="2014-01" db="EMBL/GenBank/DDBJ databases">
        <title>Evolution of pathogenesis and genome organization in the Tremellales.</title>
        <authorList>
            <person name="Cuomo C."/>
            <person name="Litvintseva A."/>
            <person name="Heitman J."/>
            <person name="Chen Y."/>
            <person name="Sun S."/>
            <person name="Springer D."/>
            <person name="Dromer F."/>
            <person name="Young S."/>
            <person name="Zeng Q."/>
            <person name="Chapman S."/>
            <person name="Gujja S."/>
            <person name="Saif S."/>
            <person name="Birren B."/>
        </authorList>
    </citation>
    <scope>NUCLEOTIDE SEQUENCE</scope>
    <source>
        <strain evidence="1">CBS 10118</strain>
    </source>
</reference>
<name>A0A1B9G512_9TREE</name>
<dbReference type="KEGG" id="kbi:30208182"/>
<sequence>MDIFHTYIQPRRTYESELYRMDEELLIHIRKLTINHHPSHYCRSTRFENFVLPNLKTVDLRSPLFSSLSDRFHSDPPKWRGSESRSRCKLLAKLRPKTVIIRDMNCDDLDFMPPDTCRTMWENVENVIFTLPSIYARKNTDLRSCGLAVYPNFKKIYWMYDPTSTVEYPDRYPYDLELEDDKDLNDWAITEVTLSHPHCDIIIVNVESTRTKEDSGPSSSEQFQKDEEEIFRADIAYRCRADADLPESDIKGEEAIKKRLDTIRFITLDEFIEKEDWFDWFDPKELESWNKAMDGKVGTLQ</sequence>
<proteinExistence type="predicted"/>
<reference evidence="1" key="1">
    <citation type="submission" date="2013-07" db="EMBL/GenBank/DDBJ databases">
        <title>The Genome Sequence of Cryptococcus bestiolae CBS10118.</title>
        <authorList>
            <consortium name="The Broad Institute Genome Sequencing Platform"/>
            <person name="Cuomo C."/>
            <person name="Litvintseva A."/>
            <person name="Chen Y."/>
            <person name="Heitman J."/>
            <person name="Sun S."/>
            <person name="Springer D."/>
            <person name="Dromer F."/>
            <person name="Young S.K."/>
            <person name="Zeng Q."/>
            <person name="Gargeya S."/>
            <person name="Fitzgerald M."/>
            <person name="Abouelleil A."/>
            <person name="Alvarado L."/>
            <person name="Berlin A.M."/>
            <person name="Chapman S.B."/>
            <person name="Dewar J."/>
            <person name="Goldberg J."/>
            <person name="Griggs A."/>
            <person name="Gujja S."/>
            <person name="Hansen M."/>
            <person name="Howarth C."/>
            <person name="Imamovic A."/>
            <person name="Larimer J."/>
            <person name="McCowan C."/>
            <person name="Murphy C."/>
            <person name="Pearson M."/>
            <person name="Priest M."/>
            <person name="Roberts A."/>
            <person name="Saif S."/>
            <person name="Shea T."/>
            <person name="Sykes S."/>
            <person name="Wortman J."/>
            <person name="Nusbaum C."/>
            <person name="Birren B."/>
        </authorList>
    </citation>
    <scope>NUCLEOTIDE SEQUENCE [LARGE SCALE GENOMIC DNA]</scope>
    <source>
        <strain evidence="1">CBS 10118</strain>
    </source>
</reference>
<evidence type="ECO:0000313" key="1">
    <source>
        <dbReference type="EMBL" id="OCF26106.1"/>
    </source>
</evidence>
<organism evidence="1">
    <name type="scientific">Kwoniella bestiolae CBS 10118</name>
    <dbReference type="NCBI Taxonomy" id="1296100"/>
    <lineage>
        <taxon>Eukaryota</taxon>
        <taxon>Fungi</taxon>
        <taxon>Dikarya</taxon>
        <taxon>Basidiomycota</taxon>
        <taxon>Agaricomycotina</taxon>
        <taxon>Tremellomycetes</taxon>
        <taxon>Tremellales</taxon>
        <taxon>Cryptococcaceae</taxon>
        <taxon>Kwoniella</taxon>
    </lineage>
</organism>
<keyword evidence="3" id="KW-1185">Reference proteome</keyword>
<reference evidence="2" key="2">
    <citation type="submission" date="2013-07" db="EMBL/GenBank/DDBJ databases">
        <authorList>
            <consortium name="The Broad Institute Genome Sequencing Platform"/>
            <person name="Cuomo C."/>
            <person name="Litvintseva A."/>
            <person name="Chen Y."/>
            <person name="Heitman J."/>
            <person name="Sun S."/>
            <person name="Springer D."/>
            <person name="Dromer F."/>
            <person name="Young S.K."/>
            <person name="Zeng Q."/>
            <person name="Gargeya S."/>
            <person name="Fitzgerald M."/>
            <person name="Abouelleil A."/>
            <person name="Alvarado L."/>
            <person name="Berlin A.M."/>
            <person name="Chapman S.B."/>
            <person name="Dewar J."/>
            <person name="Goldberg J."/>
            <person name="Griggs A."/>
            <person name="Gujja S."/>
            <person name="Hansen M."/>
            <person name="Howarth C."/>
            <person name="Imamovic A."/>
            <person name="Larimer J."/>
            <person name="McCowan C."/>
            <person name="Murphy C."/>
            <person name="Pearson M."/>
            <person name="Priest M."/>
            <person name="Roberts A."/>
            <person name="Saif S."/>
            <person name="Shea T."/>
            <person name="Sykes S."/>
            <person name="Wortman J."/>
            <person name="Nusbaum C."/>
            <person name="Birren B."/>
        </authorList>
    </citation>
    <scope>NUCLEOTIDE SEQUENCE</scope>
    <source>
        <strain evidence="2">CBS 10118</strain>
    </source>
</reference>
<dbReference type="EMBL" id="KI894020">
    <property type="protein sequence ID" value="OCF26106.1"/>
    <property type="molecule type" value="Genomic_DNA"/>
</dbReference>
<dbReference type="GeneID" id="30208182"/>